<feature type="compositionally biased region" description="Low complexity" evidence="1">
    <location>
        <begin position="292"/>
        <end position="308"/>
    </location>
</feature>
<dbReference type="AlphaFoldDB" id="A0AAD7E004"/>
<protein>
    <recommendedName>
        <fullName evidence="4">PH domain-containing protein</fullName>
    </recommendedName>
</protein>
<feature type="region of interest" description="Disordered" evidence="1">
    <location>
        <begin position="29"/>
        <end position="51"/>
    </location>
</feature>
<evidence type="ECO:0000313" key="3">
    <source>
        <dbReference type="Proteomes" id="UP001221757"/>
    </source>
</evidence>
<reference evidence="2" key="1">
    <citation type="submission" date="2023-03" db="EMBL/GenBank/DDBJ databases">
        <title>Massive genome expansion in bonnet fungi (Mycena s.s.) driven by repeated elements and novel gene families across ecological guilds.</title>
        <authorList>
            <consortium name="Lawrence Berkeley National Laboratory"/>
            <person name="Harder C.B."/>
            <person name="Miyauchi S."/>
            <person name="Viragh M."/>
            <person name="Kuo A."/>
            <person name="Thoen E."/>
            <person name="Andreopoulos B."/>
            <person name="Lu D."/>
            <person name="Skrede I."/>
            <person name="Drula E."/>
            <person name="Henrissat B."/>
            <person name="Morin E."/>
            <person name="Kohler A."/>
            <person name="Barry K."/>
            <person name="LaButti K."/>
            <person name="Morin E."/>
            <person name="Salamov A."/>
            <person name="Lipzen A."/>
            <person name="Mereny Z."/>
            <person name="Hegedus B."/>
            <person name="Baldrian P."/>
            <person name="Stursova M."/>
            <person name="Weitz H."/>
            <person name="Taylor A."/>
            <person name="Grigoriev I.V."/>
            <person name="Nagy L.G."/>
            <person name="Martin F."/>
            <person name="Kauserud H."/>
        </authorList>
    </citation>
    <scope>NUCLEOTIDE SEQUENCE</scope>
    <source>
        <strain evidence="2">CBHHK067</strain>
    </source>
</reference>
<feature type="compositionally biased region" description="Polar residues" evidence="1">
    <location>
        <begin position="233"/>
        <end position="253"/>
    </location>
</feature>
<accession>A0AAD7E004</accession>
<evidence type="ECO:0000313" key="2">
    <source>
        <dbReference type="EMBL" id="KAJ7703241.1"/>
    </source>
</evidence>
<dbReference type="Proteomes" id="UP001221757">
    <property type="component" value="Unassembled WGS sequence"/>
</dbReference>
<feature type="compositionally biased region" description="Basic and acidic residues" evidence="1">
    <location>
        <begin position="42"/>
        <end position="51"/>
    </location>
</feature>
<gene>
    <name evidence="2" type="ORF">B0H17DRAFT_1327038</name>
</gene>
<sequence>MLGPRLQHHKLISRFESLSDHKPVAGPAISPAKASLCSPKQPLDKKKDKSPIRQSFHNLLAVFNKSSGLRVGRSKREDGINSLPTSPSNPTPDDLFTVFTASLSRTHLASSMFYLTRSPHTPPAPPSVHPVWSFCSASLEDDTMHLTWPTTPSTHSILLKRCTDVRSLMASQLDPDERALLPGDVTDLKVFEILFDGRAPERFATTSVRERARWVSAIWDVILLPSADRHSTQPESTKVSEAATDKSNYARPSTICSSSLDRALPPVPEFDSPIALLRASSPRMLVSPSIYSPTRPESRASSRSRSPSIANLDNLSVVKQRLAQIERNQSTHSAPTYPTPSSRNSPFIRTRSLRVQTLTHDDVPGPVSPTSILESYGQPCSSGVSPTIDDIQDTHGKRNHPSLSHHGHEISNTQTPSAEALLSLDLLTDIHHMLSSVAQRNSDTEATLNIIQNKLSPSTKSDSDFAAITQALGEIDARLRSDLPNIMKLLAEIDKLKGAEKSAVEAPASCGSDKLDGILDVLKVQALQQTDSVRYLNELNSWLEAFVSGGAIHQFIMDGRARDQNAAALQLSVNNLAALITSESRHGSATQSLTSLIDQQRQEQEGLLRALTAELSNEIRGERLRFVDAMKEATAINVQMHVEQLKTELAREVRADLFALYSKQKLQVVPQLQRPMYAPQSRMTPPRALPNRYAAYP</sequence>
<feature type="region of interest" description="Disordered" evidence="1">
    <location>
        <begin position="71"/>
        <end position="91"/>
    </location>
</feature>
<evidence type="ECO:0008006" key="4">
    <source>
        <dbReference type="Google" id="ProtNLM"/>
    </source>
</evidence>
<evidence type="ECO:0000256" key="1">
    <source>
        <dbReference type="SAM" id="MobiDB-lite"/>
    </source>
</evidence>
<feature type="region of interest" description="Disordered" evidence="1">
    <location>
        <begin position="287"/>
        <end position="314"/>
    </location>
</feature>
<keyword evidence="3" id="KW-1185">Reference proteome</keyword>
<feature type="region of interest" description="Disordered" evidence="1">
    <location>
        <begin position="327"/>
        <end position="346"/>
    </location>
</feature>
<dbReference type="EMBL" id="JARKIE010000013">
    <property type="protein sequence ID" value="KAJ7703241.1"/>
    <property type="molecule type" value="Genomic_DNA"/>
</dbReference>
<comment type="caution">
    <text evidence="2">The sequence shown here is derived from an EMBL/GenBank/DDBJ whole genome shotgun (WGS) entry which is preliminary data.</text>
</comment>
<proteinExistence type="predicted"/>
<feature type="region of interest" description="Disordered" evidence="1">
    <location>
        <begin position="392"/>
        <end position="413"/>
    </location>
</feature>
<organism evidence="2 3">
    <name type="scientific">Mycena rosella</name>
    <name type="common">Pink bonnet</name>
    <name type="synonym">Agaricus rosellus</name>
    <dbReference type="NCBI Taxonomy" id="1033263"/>
    <lineage>
        <taxon>Eukaryota</taxon>
        <taxon>Fungi</taxon>
        <taxon>Dikarya</taxon>
        <taxon>Basidiomycota</taxon>
        <taxon>Agaricomycotina</taxon>
        <taxon>Agaricomycetes</taxon>
        <taxon>Agaricomycetidae</taxon>
        <taxon>Agaricales</taxon>
        <taxon>Marasmiineae</taxon>
        <taxon>Mycenaceae</taxon>
        <taxon>Mycena</taxon>
    </lineage>
</organism>
<name>A0AAD7E004_MYCRO</name>
<feature type="region of interest" description="Disordered" evidence="1">
    <location>
        <begin position="230"/>
        <end position="253"/>
    </location>
</feature>
<feature type="region of interest" description="Disordered" evidence="1">
    <location>
        <begin position="678"/>
        <end position="697"/>
    </location>
</feature>
<feature type="compositionally biased region" description="Low complexity" evidence="1">
    <location>
        <begin position="81"/>
        <end position="91"/>
    </location>
</feature>